<comment type="caution">
    <text evidence="4">The sequence shown here is derived from an EMBL/GenBank/DDBJ whole genome shotgun (WGS) entry which is preliminary data.</text>
</comment>
<proteinExistence type="predicted"/>
<evidence type="ECO:0000313" key="6">
    <source>
        <dbReference type="Proteomes" id="UP000317180"/>
    </source>
</evidence>
<dbReference type="Pfam" id="PF09835">
    <property type="entry name" value="DUF2062"/>
    <property type="match status" value="1"/>
</dbReference>
<feature type="domain" description="DUF2062" evidence="2">
    <location>
        <begin position="7"/>
        <end position="150"/>
    </location>
</feature>
<dbReference type="EMBL" id="RHHN01000042">
    <property type="protein sequence ID" value="RNB54193.1"/>
    <property type="molecule type" value="Genomic_DNA"/>
</dbReference>
<dbReference type="EMBL" id="BJOD01000011">
    <property type="protein sequence ID" value="GED25263.1"/>
    <property type="molecule type" value="Genomic_DNA"/>
</dbReference>
<dbReference type="GeneID" id="82810742"/>
<evidence type="ECO:0000313" key="5">
    <source>
        <dbReference type="Proteomes" id="UP000276178"/>
    </source>
</evidence>
<evidence type="ECO:0000259" key="2">
    <source>
        <dbReference type="Pfam" id="PF09835"/>
    </source>
</evidence>
<dbReference type="Proteomes" id="UP000276178">
    <property type="component" value="Unassembled WGS sequence"/>
</dbReference>
<accession>A0A3M8AT51</accession>
<feature type="transmembrane region" description="Helical" evidence="1">
    <location>
        <begin position="29"/>
        <end position="52"/>
    </location>
</feature>
<gene>
    <name evidence="3" type="ORF">BAG01nite_13650</name>
    <name evidence="4" type="ORF">EB820_14895</name>
</gene>
<evidence type="ECO:0000256" key="1">
    <source>
        <dbReference type="SAM" id="Phobius"/>
    </source>
</evidence>
<dbReference type="InterPro" id="IPR018639">
    <property type="entry name" value="DUF2062"/>
</dbReference>
<reference evidence="4 5" key="1">
    <citation type="submission" date="2018-10" db="EMBL/GenBank/DDBJ databases">
        <title>Phylogenomics of Brevibacillus.</title>
        <authorList>
            <person name="Dunlap C."/>
        </authorList>
    </citation>
    <scope>NUCLEOTIDE SEQUENCE [LARGE SCALE GENOMIC DNA]</scope>
    <source>
        <strain evidence="4 5">NRRL NRS 1219</strain>
    </source>
</reference>
<sequence length="162" mass="18494">MWTKLYRKLKLEYYKLIRMKGAPSFVARGFSVGIFVEFITLPTFGLAFLLLFPLVRLFRASLPAGLIAFVIGKLVLPIFMVINYNIGYALVGKPLQHPTDPHQAAWREWLVWMQDKGLAYFTGSAVMGLFVAFASYFLVHGALQLYRRKKGRRSLSQSRTSP</sequence>
<dbReference type="AlphaFoldDB" id="A0A3M8AT51"/>
<feature type="transmembrane region" description="Helical" evidence="1">
    <location>
        <begin position="118"/>
        <end position="143"/>
    </location>
</feature>
<dbReference type="PANTHER" id="PTHR40547">
    <property type="entry name" value="SLL0298 PROTEIN"/>
    <property type="match status" value="1"/>
</dbReference>
<keyword evidence="1" id="KW-0472">Membrane</keyword>
<evidence type="ECO:0000313" key="4">
    <source>
        <dbReference type="EMBL" id="RNB54193.1"/>
    </source>
</evidence>
<dbReference type="Proteomes" id="UP000317180">
    <property type="component" value="Unassembled WGS sequence"/>
</dbReference>
<name>A0A3M8AT51_9BACL</name>
<organism evidence="4 5">
    <name type="scientific">Brevibacillus agri</name>
    <dbReference type="NCBI Taxonomy" id="51101"/>
    <lineage>
        <taxon>Bacteria</taxon>
        <taxon>Bacillati</taxon>
        <taxon>Bacillota</taxon>
        <taxon>Bacilli</taxon>
        <taxon>Bacillales</taxon>
        <taxon>Paenibacillaceae</taxon>
        <taxon>Brevibacillus</taxon>
    </lineage>
</organism>
<dbReference type="PANTHER" id="PTHR40547:SF1">
    <property type="entry name" value="SLL0298 PROTEIN"/>
    <property type="match status" value="1"/>
</dbReference>
<keyword evidence="6" id="KW-1185">Reference proteome</keyword>
<reference evidence="3 6" key="2">
    <citation type="submission" date="2019-06" db="EMBL/GenBank/DDBJ databases">
        <title>Whole genome shotgun sequence of Brevibacillus agri NBRC 15538.</title>
        <authorList>
            <person name="Hosoyama A."/>
            <person name="Uohara A."/>
            <person name="Ohji S."/>
            <person name="Ichikawa N."/>
        </authorList>
    </citation>
    <scope>NUCLEOTIDE SEQUENCE [LARGE SCALE GENOMIC DNA]</scope>
    <source>
        <strain evidence="3 6">NBRC 15538</strain>
    </source>
</reference>
<feature type="transmembrane region" description="Helical" evidence="1">
    <location>
        <begin position="64"/>
        <end position="86"/>
    </location>
</feature>
<evidence type="ECO:0000313" key="3">
    <source>
        <dbReference type="EMBL" id="GED25263.1"/>
    </source>
</evidence>
<keyword evidence="1" id="KW-1133">Transmembrane helix</keyword>
<keyword evidence="1" id="KW-0812">Transmembrane</keyword>
<protein>
    <submittedName>
        <fullName evidence="4">DUF2062 domain-containing protein</fullName>
    </submittedName>
</protein>
<dbReference type="OrthoDB" id="2926024at2"/>
<dbReference type="RefSeq" id="WP_122953057.1">
    <property type="nucleotide sequence ID" value="NZ_BJOD01000011.1"/>
</dbReference>